<evidence type="ECO:0000313" key="3">
    <source>
        <dbReference type="Proteomes" id="UP000260644"/>
    </source>
</evidence>
<evidence type="ECO:0008006" key="4">
    <source>
        <dbReference type="Google" id="ProtNLM"/>
    </source>
</evidence>
<dbReference type="Proteomes" id="UP000260644">
    <property type="component" value="Unassembled WGS sequence"/>
</dbReference>
<reference evidence="2 3" key="1">
    <citation type="submission" date="2018-07" db="EMBL/GenBank/DDBJ databases">
        <title>Chitinophaga K2CV101002-2 sp. nov., isolated from a monsoon evergreen broad-leaved forest soil.</title>
        <authorList>
            <person name="Lv Y."/>
        </authorList>
    </citation>
    <scope>NUCLEOTIDE SEQUENCE [LARGE SCALE GENOMIC DNA]</scope>
    <source>
        <strain evidence="2 3">GDMCC 1.1288</strain>
    </source>
</reference>
<name>A0A3E1Y938_9BACT</name>
<dbReference type="AlphaFoldDB" id="A0A3E1Y938"/>
<keyword evidence="1" id="KW-1133">Transmembrane helix</keyword>
<dbReference type="Gene3D" id="2.180.10.10">
    <property type="entry name" value="RHS repeat-associated core"/>
    <property type="match status" value="1"/>
</dbReference>
<dbReference type="RefSeq" id="WP_116976564.1">
    <property type="nucleotide sequence ID" value="NZ_QPMM01000007.1"/>
</dbReference>
<gene>
    <name evidence="2" type="ORF">DVR12_14775</name>
</gene>
<accession>A0A3E1Y938</accession>
<evidence type="ECO:0000256" key="1">
    <source>
        <dbReference type="SAM" id="Phobius"/>
    </source>
</evidence>
<keyword evidence="1" id="KW-0812">Transmembrane</keyword>
<keyword evidence="3" id="KW-1185">Reference proteome</keyword>
<feature type="transmembrane region" description="Helical" evidence="1">
    <location>
        <begin position="280"/>
        <end position="300"/>
    </location>
</feature>
<evidence type="ECO:0000313" key="2">
    <source>
        <dbReference type="EMBL" id="RFS21913.1"/>
    </source>
</evidence>
<feature type="transmembrane region" description="Helical" evidence="1">
    <location>
        <begin position="60"/>
        <end position="81"/>
    </location>
</feature>
<feature type="transmembrane region" description="Helical" evidence="1">
    <location>
        <begin position="93"/>
        <end position="110"/>
    </location>
</feature>
<sequence>MNIKNIKPTFFLSLFLIASFFLPWFIFPGAPSYTSGWTLPVRIGNGGWVASSVVKDLNLIWFKVLYLVYLVPIFAAYNIFLRLTRKKPAINEYFIGLLGTILIFVMIRLIEMKFSNAMVNLTNQEYDLKLYTMLSVGFFACIFICIVGMYFTLVREVDDYMSFDEEMEQEYPTAYGSANPAASVKGVPIANGPNRTEVYSRLEQLHGLYEKGILGKEQYEQEKQELLQLLPKSNQQQDTAPGMTKASEPLVEYNNGIPSIPVEHSAYIPMPEEAKSNKNSILTILLLVLAGAGIGSYFMFFKSPAHAGIKPISDLTNDDLKGNVSAYSIYSYNVYLSDGGEPIKGDVQDSETFPALMQFEADKDGFYTLCEKGYANRTYDESNNLMVTQWFKDKEKKQLQYTYYSRYNKKGRPEKDSIVLGNSKSIVRKSEYTADGLSCSMTETNGGILNGKAEFRYNEKGQLIWMKSNNEETSYEYNSNDEVSTKKYWVLDAEEDGLTEYVFQYKYDKTGNWISRIVYVDKIPSAYQERKIIYREQ</sequence>
<organism evidence="2 3">
    <name type="scientific">Chitinophaga silvatica</name>
    <dbReference type="NCBI Taxonomy" id="2282649"/>
    <lineage>
        <taxon>Bacteria</taxon>
        <taxon>Pseudomonadati</taxon>
        <taxon>Bacteroidota</taxon>
        <taxon>Chitinophagia</taxon>
        <taxon>Chitinophagales</taxon>
        <taxon>Chitinophagaceae</taxon>
        <taxon>Chitinophaga</taxon>
    </lineage>
</organism>
<protein>
    <recommendedName>
        <fullName evidence="4">SHOCT domain-containing protein</fullName>
    </recommendedName>
</protein>
<feature type="transmembrane region" description="Helical" evidence="1">
    <location>
        <begin position="130"/>
        <end position="153"/>
    </location>
</feature>
<dbReference type="EMBL" id="QPMM01000007">
    <property type="protein sequence ID" value="RFS21913.1"/>
    <property type="molecule type" value="Genomic_DNA"/>
</dbReference>
<proteinExistence type="predicted"/>
<keyword evidence="1" id="KW-0472">Membrane</keyword>
<dbReference type="OrthoDB" id="1046747at2"/>
<comment type="caution">
    <text evidence="2">The sequence shown here is derived from an EMBL/GenBank/DDBJ whole genome shotgun (WGS) entry which is preliminary data.</text>
</comment>